<reference evidence="4 5" key="1">
    <citation type="journal article" date="2019" name="Front. Microbiol.">
        <title>Genomes of Neutrophilic Sulfur-Oxidizing Chemolithoautotrophs Representing 9 Proteobacterial Species From 8 Genera.</title>
        <authorList>
            <person name="Watanabe T."/>
            <person name="Kojima H."/>
            <person name="Umezawa K."/>
            <person name="Hori C."/>
            <person name="Takasuka T.E."/>
            <person name="Kato Y."/>
            <person name="Fukui M."/>
        </authorList>
    </citation>
    <scope>NUCLEOTIDE SEQUENCE [LARGE SCALE GENOMIC DNA]</scope>
    <source>
        <strain evidence="4 5">TTN</strain>
    </source>
</reference>
<dbReference type="SUPFAM" id="SSF52833">
    <property type="entry name" value="Thioredoxin-like"/>
    <property type="match status" value="1"/>
</dbReference>
<dbReference type="SFLD" id="SFLDG00358">
    <property type="entry name" value="Main_(cytGST)"/>
    <property type="match status" value="1"/>
</dbReference>
<dbReference type="CDD" id="cd03191">
    <property type="entry name" value="GST_C_Zeta"/>
    <property type="match status" value="1"/>
</dbReference>
<dbReference type="PANTHER" id="PTHR42673:SF4">
    <property type="entry name" value="MALEYLACETOACETATE ISOMERASE"/>
    <property type="match status" value="1"/>
</dbReference>
<dbReference type="GO" id="GO:0006749">
    <property type="term" value="P:glutathione metabolic process"/>
    <property type="evidence" value="ECO:0007669"/>
    <property type="project" value="TreeGrafter"/>
</dbReference>
<dbReference type="OrthoDB" id="509852at2"/>
<organism evidence="4 5">
    <name type="scientific">Sulfuriferula multivorans</name>
    <dbReference type="NCBI Taxonomy" id="1559896"/>
    <lineage>
        <taxon>Bacteria</taxon>
        <taxon>Pseudomonadati</taxon>
        <taxon>Pseudomonadota</taxon>
        <taxon>Betaproteobacteria</taxon>
        <taxon>Nitrosomonadales</taxon>
        <taxon>Sulfuricellaceae</taxon>
        <taxon>Sulfuriferula</taxon>
    </lineage>
</organism>
<keyword evidence="4" id="KW-0413">Isomerase</keyword>
<comment type="caution">
    <text evidence="4">The sequence shown here is derived from an EMBL/GenBank/DDBJ whole genome shotgun (WGS) entry which is preliminary data.</text>
</comment>
<dbReference type="InterPro" id="IPR034330">
    <property type="entry name" value="GST_Zeta_C"/>
</dbReference>
<keyword evidence="5" id="KW-1185">Reference proteome</keyword>
<dbReference type="InterPro" id="IPR036282">
    <property type="entry name" value="Glutathione-S-Trfase_C_sf"/>
</dbReference>
<dbReference type="NCBIfam" id="TIGR01262">
    <property type="entry name" value="maiA"/>
    <property type="match status" value="1"/>
</dbReference>
<evidence type="ECO:0000259" key="3">
    <source>
        <dbReference type="PROSITE" id="PS50405"/>
    </source>
</evidence>
<accession>A0A401JHQ0</accession>
<sequence length="214" mass="24048">MQLFSFFSSSTAFRVRIALALKGVSYEYRAVNLRAGEQHQQAFLDRNPSGGVPVLVDGDVSLGQSLAILDYLDSRYPEPRLTPADPILRARVLELVNVIACDIHPVNNLRVQLYLKNILGVTEEQKNIWYRHWVEQGFDIVECLLARQDDAPYCFGNQPTLADCCLVPQVWSAARAGCDIAAYPRIDRIYRHCMAQPAFIQAAPEQQADAPQQT</sequence>
<name>A0A401JHQ0_9PROT</name>
<dbReference type="InterPro" id="IPR036249">
    <property type="entry name" value="Thioredoxin-like_sf"/>
</dbReference>
<comment type="similarity">
    <text evidence="1">Belongs to the GST superfamily. Zeta family.</text>
</comment>
<dbReference type="SFLD" id="SFLDS00019">
    <property type="entry name" value="Glutathione_Transferase_(cytos"/>
    <property type="match status" value="1"/>
</dbReference>
<dbReference type="SUPFAM" id="SSF47616">
    <property type="entry name" value="GST C-terminal domain-like"/>
    <property type="match status" value="1"/>
</dbReference>
<dbReference type="PROSITE" id="PS50405">
    <property type="entry name" value="GST_CTER"/>
    <property type="match status" value="1"/>
</dbReference>
<dbReference type="InterPro" id="IPR010987">
    <property type="entry name" value="Glutathione-S-Trfase_C-like"/>
</dbReference>
<dbReference type="GO" id="GO:0005737">
    <property type="term" value="C:cytoplasm"/>
    <property type="evidence" value="ECO:0007669"/>
    <property type="project" value="InterPro"/>
</dbReference>
<evidence type="ECO:0000256" key="1">
    <source>
        <dbReference type="ARBA" id="ARBA00010007"/>
    </source>
</evidence>
<dbReference type="FunFam" id="1.20.1050.10:FF:000017">
    <property type="entry name" value="Maleylacetoacetate isomerase"/>
    <property type="match status" value="1"/>
</dbReference>
<dbReference type="InterPro" id="IPR004045">
    <property type="entry name" value="Glutathione_S-Trfase_N"/>
</dbReference>
<evidence type="ECO:0000259" key="2">
    <source>
        <dbReference type="PROSITE" id="PS50404"/>
    </source>
</evidence>
<protein>
    <submittedName>
        <fullName evidence="4">Maleylacetoacetate isomerase</fullName>
    </submittedName>
</protein>
<feature type="domain" description="GST C-terminal" evidence="3">
    <location>
        <begin position="85"/>
        <end position="212"/>
    </location>
</feature>
<feature type="domain" description="GST N-terminal" evidence="2">
    <location>
        <begin position="1"/>
        <end position="80"/>
    </location>
</feature>
<evidence type="ECO:0000313" key="4">
    <source>
        <dbReference type="EMBL" id="GBL47509.1"/>
    </source>
</evidence>
<proteinExistence type="inferred from homology"/>
<dbReference type="AlphaFoldDB" id="A0A401JHQ0"/>
<dbReference type="Gene3D" id="3.40.30.10">
    <property type="entry name" value="Glutaredoxin"/>
    <property type="match status" value="1"/>
</dbReference>
<dbReference type="PROSITE" id="PS50404">
    <property type="entry name" value="GST_NTER"/>
    <property type="match status" value="1"/>
</dbReference>
<dbReference type="GO" id="GO:0006559">
    <property type="term" value="P:L-phenylalanine catabolic process"/>
    <property type="evidence" value="ECO:0007669"/>
    <property type="project" value="TreeGrafter"/>
</dbReference>
<evidence type="ECO:0000313" key="5">
    <source>
        <dbReference type="Proteomes" id="UP000286806"/>
    </source>
</evidence>
<dbReference type="GO" id="GO:0004364">
    <property type="term" value="F:glutathione transferase activity"/>
    <property type="evidence" value="ECO:0007669"/>
    <property type="project" value="TreeGrafter"/>
</dbReference>
<gene>
    <name evidence="4" type="ORF">SFMTTN_3349</name>
</gene>
<dbReference type="GO" id="GO:0016034">
    <property type="term" value="F:maleylacetoacetate isomerase activity"/>
    <property type="evidence" value="ECO:0007669"/>
    <property type="project" value="TreeGrafter"/>
</dbReference>
<dbReference type="EMBL" id="BGOW01000046">
    <property type="protein sequence ID" value="GBL47509.1"/>
    <property type="molecule type" value="Genomic_DNA"/>
</dbReference>
<dbReference type="PANTHER" id="PTHR42673">
    <property type="entry name" value="MALEYLACETOACETATE ISOMERASE"/>
    <property type="match status" value="1"/>
</dbReference>
<dbReference type="Proteomes" id="UP000286806">
    <property type="component" value="Unassembled WGS sequence"/>
</dbReference>
<dbReference type="Gene3D" id="1.20.1050.10">
    <property type="match status" value="1"/>
</dbReference>
<dbReference type="RefSeq" id="WP_124706273.1">
    <property type="nucleotide sequence ID" value="NZ_BGOW01000046.1"/>
</dbReference>
<dbReference type="InterPro" id="IPR005955">
    <property type="entry name" value="GST_Zeta"/>
</dbReference>
<dbReference type="Pfam" id="PF02798">
    <property type="entry name" value="GST_N"/>
    <property type="match status" value="1"/>
</dbReference>
<dbReference type="InterPro" id="IPR040079">
    <property type="entry name" value="Glutathione_S-Trfase"/>
</dbReference>
<dbReference type="Pfam" id="PF13410">
    <property type="entry name" value="GST_C_2"/>
    <property type="match status" value="1"/>
</dbReference>